<dbReference type="AlphaFoldDB" id="A0A316TUJ0"/>
<reference evidence="2 3" key="1">
    <citation type="submission" date="2018-05" db="EMBL/GenBank/DDBJ databases">
        <title>Rhodohalobacter halophilus gen. nov., sp. nov., a moderately halophilic member of the family Balneolaceae.</title>
        <authorList>
            <person name="Liu Z.-W."/>
        </authorList>
    </citation>
    <scope>NUCLEOTIDE SEQUENCE [LARGE SCALE GENOMIC DNA]</scope>
    <source>
        <strain evidence="2 3">8A47</strain>
    </source>
</reference>
<keyword evidence="1" id="KW-0472">Membrane</keyword>
<dbReference type="RefSeq" id="WP_109647444.1">
    <property type="nucleotide sequence ID" value="NZ_QGGB01000008.1"/>
</dbReference>
<sequence>MEKKPSLHDIPTDELKRLIKNRRLITLNILIIFAVIILAWIFLGYWRENLLVFISTIVIGVSAPAAMHASSSGLRKELRKRLRQ</sequence>
<feature type="transmembrane region" description="Helical" evidence="1">
    <location>
        <begin position="24"/>
        <end position="46"/>
    </location>
</feature>
<dbReference type="Proteomes" id="UP000245533">
    <property type="component" value="Unassembled WGS sequence"/>
</dbReference>
<evidence type="ECO:0000313" key="2">
    <source>
        <dbReference type="EMBL" id="PWN06002.1"/>
    </source>
</evidence>
<accession>A0A316TUJ0</accession>
<organism evidence="2 3">
    <name type="scientific">Rhodohalobacter mucosus</name>
    <dbReference type="NCBI Taxonomy" id="2079485"/>
    <lineage>
        <taxon>Bacteria</taxon>
        <taxon>Pseudomonadati</taxon>
        <taxon>Balneolota</taxon>
        <taxon>Balneolia</taxon>
        <taxon>Balneolales</taxon>
        <taxon>Balneolaceae</taxon>
        <taxon>Rhodohalobacter</taxon>
    </lineage>
</organism>
<name>A0A316TUJ0_9BACT</name>
<feature type="transmembrane region" description="Helical" evidence="1">
    <location>
        <begin position="52"/>
        <end position="74"/>
    </location>
</feature>
<comment type="caution">
    <text evidence="2">The sequence shown here is derived from an EMBL/GenBank/DDBJ whole genome shotgun (WGS) entry which is preliminary data.</text>
</comment>
<protein>
    <submittedName>
        <fullName evidence="2">Uncharacterized protein</fullName>
    </submittedName>
</protein>
<evidence type="ECO:0000313" key="3">
    <source>
        <dbReference type="Proteomes" id="UP000245533"/>
    </source>
</evidence>
<proteinExistence type="predicted"/>
<evidence type="ECO:0000256" key="1">
    <source>
        <dbReference type="SAM" id="Phobius"/>
    </source>
</evidence>
<dbReference type="EMBL" id="QGGB01000008">
    <property type="protein sequence ID" value="PWN06002.1"/>
    <property type="molecule type" value="Genomic_DNA"/>
</dbReference>
<keyword evidence="1" id="KW-0812">Transmembrane</keyword>
<keyword evidence="3" id="KW-1185">Reference proteome</keyword>
<gene>
    <name evidence="2" type="ORF">DDZ15_12545</name>
</gene>
<keyword evidence="1" id="KW-1133">Transmembrane helix</keyword>